<sequence length="235" mass="26679">MQDNREGQLLEERFEAAPYFSAAQRIEAELLQAIMTLELRPGTRLSEQDIAQKSGVSRQPVREAFISLAQRQLVEILPQRGTVVAKITVRKMIEARFVREAVETAVARRACTSFDTQTRVRIDDIIDMQEKVATRGEHGAFKRYDEMFHQALAEGAGCPLAWTMARDMKAHMDRVCQLTLPGPDAMLPLIEQHRAIMSAIDRRDEDDAAAAMRAHLMEILRALPQLETDYPDLFD</sequence>
<evidence type="ECO:0000313" key="6">
    <source>
        <dbReference type="Proteomes" id="UP001274321"/>
    </source>
</evidence>
<dbReference type="Pfam" id="PF00392">
    <property type="entry name" value="GntR"/>
    <property type="match status" value="1"/>
</dbReference>
<protein>
    <submittedName>
        <fullName evidence="5">GntR family transcriptional regulator</fullName>
    </submittedName>
</protein>
<proteinExistence type="predicted"/>
<gene>
    <name evidence="5" type="ORF">SCD90_08995</name>
</gene>
<accession>A0ABU4RR93</accession>
<dbReference type="InterPro" id="IPR011711">
    <property type="entry name" value="GntR_C"/>
</dbReference>
<feature type="domain" description="HTH gntR-type" evidence="4">
    <location>
        <begin position="20"/>
        <end position="87"/>
    </location>
</feature>
<dbReference type="SUPFAM" id="SSF48008">
    <property type="entry name" value="GntR ligand-binding domain-like"/>
    <property type="match status" value="1"/>
</dbReference>
<dbReference type="Pfam" id="PF07729">
    <property type="entry name" value="FCD"/>
    <property type="match status" value="1"/>
</dbReference>
<dbReference type="InterPro" id="IPR036390">
    <property type="entry name" value="WH_DNA-bd_sf"/>
</dbReference>
<dbReference type="InterPro" id="IPR036388">
    <property type="entry name" value="WH-like_DNA-bd_sf"/>
</dbReference>
<keyword evidence="2" id="KW-0238">DNA-binding</keyword>
<evidence type="ECO:0000313" key="5">
    <source>
        <dbReference type="EMBL" id="MDX6806200.1"/>
    </source>
</evidence>
<dbReference type="RefSeq" id="WP_319844318.1">
    <property type="nucleotide sequence ID" value="NZ_JAXAFJ010000004.1"/>
</dbReference>
<organism evidence="5 6">
    <name type="scientific">Terrihabitans rhizophilus</name>
    <dbReference type="NCBI Taxonomy" id="3092662"/>
    <lineage>
        <taxon>Bacteria</taxon>
        <taxon>Pseudomonadati</taxon>
        <taxon>Pseudomonadota</taxon>
        <taxon>Alphaproteobacteria</taxon>
        <taxon>Hyphomicrobiales</taxon>
        <taxon>Terrihabitans</taxon>
    </lineage>
</organism>
<evidence type="ECO:0000256" key="2">
    <source>
        <dbReference type="ARBA" id="ARBA00023125"/>
    </source>
</evidence>
<keyword evidence="6" id="KW-1185">Reference proteome</keyword>
<evidence type="ECO:0000259" key="4">
    <source>
        <dbReference type="PROSITE" id="PS50949"/>
    </source>
</evidence>
<dbReference type="Gene3D" id="1.10.10.10">
    <property type="entry name" value="Winged helix-like DNA-binding domain superfamily/Winged helix DNA-binding domain"/>
    <property type="match status" value="1"/>
</dbReference>
<dbReference type="Proteomes" id="UP001274321">
    <property type="component" value="Unassembled WGS sequence"/>
</dbReference>
<reference evidence="5 6" key="1">
    <citation type="submission" date="2023-11" db="EMBL/GenBank/DDBJ databases">
        <authorList>
            <person name="Bao R."/>
        </authorList>
    </citation>
    <scope>NUCLEOTIDE SEQUENCE [LARGE SCALE GENOMIC DNA]</scope>
    <source>
        <strain evidence="5 6">PJ23</strain>
    </source>
</reference>
<dbReference type="SUPFAM" id="SSF46785">
    <property type="entry name" value="Winged helix' DNA-binding domain"/>
    <property type="match status" value="1"/>
</dbReference>
<dbReference type="PANTHER" id="PTHR43537:SF5">
    <property type="entry name" value="UXU OPERON TRANSCRIPTIONAL REGULATOR"/>
    <property type="match status" value="1"/>
</dbReference>
<keyword evidence="1" id="KW-0805">Transcription regulation</keyword>
<evidence type="ECO:0000256" key="3">
    <source>
        <dbReference type="ARBA" id="ARBA00023163"/>
    </source>
</evidence>
<dbReference type="InterPro" id="IPR000524">
    <property type="entry name" value="Tscrpt_reg_HTH_GntR"/>
</dbReference>
<keyword evidence="3" id="KW-0804">Transcription</keyword>
<dbReference type="CDD" id="cd07377">
    <property type="entry name" value="WHTH_GntR"/>
    <property type="match status" value="1"/>
</dbReference>
<dbReference type="PROSITE" id="PS50949">
    <property type="entry name" value="HTH_GNTR"/>
    <property type="match status" value="1"/>
</dbReference>
<dbReference type="SMART" id="SM00345">
    <property type="entry name" value="HTH_GNTR"/>
    <property type="match status" value="1"/>
</dbReference>
<dbReference type="PANTHER" id="PTHR43537">
    <property type="entry name" value="TRANSCRIPTIONAL REGULATOR, GNTR FAMILY"/>
    <property type="match status" value="1"/>
</dbReference>
<dbReference type="Gene3D" id="1.20.120.530">
    <property type="entry name" value="GntR ligand-binding domain-like"/>
    <property type="match status" value="1"/>
</dbReference>
<dbReference type="EMBL" id="JAXAFJ010000004">
    <property type="protein sequence ID" value="MDX6806200.1"/>
    <property type="molecule type" value="Genomic_DNA"/>
</dbReference>
<comment type="caution">
    <text evidence="5">The sequence shown here is derived from an EMBL/GenBank/DDBJ whole genome shotgun (WGS) entry which is preliminary data.</text>
</comment>
<evidence type="ECO:0000256" key="1">
    <source>
        <dbReference type="ARBA" id="ARBA00023015"/>
    </source>
</evidence>
<name>A0ABU4RR93_9HYPH</name>
<dbReference type="InterPro" id="IPR008920">
    <property type="entry name" value="TF_FadR/GntR_C"/>
</dbReference>
<dbReference type="SMART" id="SM00895">
    <property type="entry name" value="FCD"/>
    <property type="match status" value="1"/>
</dbReference>